<reference evidence="5" key="2">
    <citation type="journal article" date="2012" name="PLoS ONE">
        <title>A Deeply Branching Thermophilic Bacterium with an Ancient Acetyl-CoA Pathway Dominates a Subsurface Ecosystem.</title>
        <authorList>
            <person name="Takami H."/>
            <person name="Noguchi H."/>
            <person name="Takaki Y."/>
            <person name="Uchiyama I."/>
            <person name="Toyoda A."/>
            <person name="Nishi S."/>
            <person name="Chee G.-J."/>
            <person name="Arai W."/>
            <person name="Nunoura T."/>
            <person name="Itoh T."/>
            <person name="Hattori M."/>
            <person name="Takai K."/>
        </authorList>
    </citation>
    <scope>NUCLEOTIDE SEQUENCE</scope>
</reference>
<reference evidence="5" key="1">
    <citation type="journal article" date="2005" name="Environ. Microbiol.">
        <title>Genetic and functional properties of uncultivated thermophilic crenarchaeotes from a subsurface gold mine as revealed by analysis of genome fragments.</title>
        <authorList>
            <person name="Nunoura T."/>
            <person name="Hirayama H."/>
            <person name="Takami H."/>
            <person name="Oida H."/>
            <person name="Nishi S."/>
            <person name="Shimamura S."/>
            <person name="Suzuki Y."/>
            <person name="Inagaki F."/>
            <person name="Takai K."/>
            <person name="Nealson K.H."/>
            <person name="Horikoshi K."/>
        </authorList>
    </citation>
    <scope>NUCLEOTIDE SEQUENCE</scope>
</reference>
<dbReference type="GO" id="GO:0005829">
    <property type="term" value="C:cytosol"/>
    <property type="evidence" value="ECO:0007669"/>
    <property type="project" value="TreeGrafter"/>
</dbReference>
<dbReference type="Pfam" id="PF08501">
    <property type="entry name" value="Shikimate_dh_N"/>
    <property type="match status" value="1"/>
</dbReference>
<evidence type="ECO:0000256" key="3">
    <source>
        <dbReference type="ARBA" id="ARBA00023141"/>
    </source>
</evidence>
<dbReference type="GO" id="GO:0009073">
    <property type="term" value="P:aromatic amino acid family biosynthetic process"/>
    <property type="evidence" value="ECO:0007669"/>
    <property type="project" value="UniProtKB-KW"/>
</dbReference>
<dbReference type="GO" id="GO:0009423">
    <property type="term" value="P:chorismate biosynthetic process"/>
    <property type="evidence" value="ECO:0007669"/>
    <property type="project" value="TreeGrafter"/>
</dbReference>
<dbReference type="GO" id="GO:0019632">
    <property type="term" value="P:shikimate metabolic process"/>
    <property type="evidence" value="ECO:0007669"/>
    <property type="project" value="TreeGrafter"/>
</dbReference>
<proteinExistence type="predicted"/>
<dbReference type="SUPFAM" id="SSF51735">
    <property type="entry name" value="NAD(P)-binding Rossmann-fold domains"/>
    <property type="match status" value="1"/>
</dbReference>
<dbReference type="InterPro" id="IPR013708">
    <property type="entry name" value="Shikimate_DH-bd_N"/>
</dbReference>
<dbReference type="GO" id="GO:0050661">
    <property type="term" value="F:NADP binding"/>
    <property type="evidence" value="ECO:0007669"/>
    <property type="project" value="TreeGrafter"/>
</dbReference>
<dbReference type="PANTHER" id="PTHR21089">
    <property type="entry name" value="SHIKIMATE DEHYDROGENASE"/>
    <property type="match status" value="1"/>
</dbReference>
<dbReference type="PANTHER" id="PTHR21089:SF1">
    <property type="entry name" value="BIFUNCTIONAL 3-DEHYDROQUINATE DEHYDRATASE_SHIKIMATE DEHYDROGENASE, CHLOROPLASTIC"/>
    <property type="match status" value="1"/>
</dbReference>
<keyword evidence="3" id="KW-0057">Aromatic amino acid biosynthesis</keyword>
<gene>
    <name evidence="5" type="ORF">HGMM_F32H02C08</name>
</gene>
<dbReference type="Gene3D" id="3.40.50.720">
    <property type="entry name" value="NAD(P)-binding Rossmann-like Domain"/>
    <property type="match status" value="1"/>
</dbReference>
<feature type="domain" description="Shikimate dehydrogenase substrate binding N-terminal" evidence="4">
    <location>
        <begin position="31"/>
        <end position="80"/>
    </location>
</feature>
<dbReference type="InterPro" id="IPR036291">
    <property type="entry name" value="NAD(P)-bd_dom_sf"/>
</dbReference>
<evidence type="ECO:0000256" key="2">
    <source>
        <dbReference type="ARBA" id="ARBA00023002"/>
    </source>
</evidence>
<name>H5SIE9_9BACT</name>
<keyword evidence="3" id="KW-0028">Amino-acid biosynthesis</keyword>
<sequence length="265" mass="29881">MKLGLVAGEKVLSFSPLIFQRMHGLWYEVYTPDETSPLKAQIAAKGWIGFNVTTPYKEKIFPLLDEAAPEVSAIQAVNTVCVLPDGRWQGHNTDYWAARYLLGEFESVYGGWEAMLVLGTGGAARAVAYAWAELYPATPLYFVSRQAAHSKKLPSPSPYTLLSWEDLASYPFPDKLLLVQATPLGMFPEVHTLPPFPLERIQPGWVVWDLIYNPYPTRFLSEVRKRGAPTEGGMRFLGLQAERSRELWNELWLKAYKKKRGVVAS</sequence>
<organism evidence="5">
    <name type="scientific">uncultured Bacteroidota bacterium</name>
    <dbReference type="NCBI Taxonomy" id="152509"/>
    <lineage>
        <taxon>Bacteria</taxon>
        <taxon>Pseudomonadati</taxon>
        <taxon>Bacteroidota</taxon>
        <taxon>environmental samples</taxon>
    </lineage>
</organism>
<evidence type="ECO:0000259" key="4">
    <source>
        <dbReference type="Pfam" id="PF08501"/>
    </source>
</evidence>
<dbReference type="AlphaFoldDB" id="H5SIE9"/>
<dbReference type="InterPro" id="IPR046346">
    <property type="entry name" value="Aminoacid_DH-like_N_sf"/>
</dbReference>
<dbReference type="InterPro" id="IPR022893">
    <property type="entry name" value="Shikimate_DH_fam"/>
</dbReference>
<dbReference type="Gene3D" id="3.40.50.10860">
    <property type="entry name" value="Leucine Dehydrogenase, chain A, domain 1"/>
    <property type="match status" value="1"/>
</dbReference>
<dbReference type="SUPFAM" id="SSF53223">
    <property type="entry name" value="Aminoacid dehydrogenase-like, N-terminal domain"/>
    <property type="match status" value="1"/>
</dbReference>
<comment type="pathway">
    <text evidence="1">Metabolic intermediate biosynthesis; chorismate biosynthesis; chorismate from D-erythrose 4-phosphate and phosphoenolpyruvate: step 4/7.</text>
</comment>
<keyword evidence="2" id="KW-0560">Oxidoreductase</keyword>
<dbReference type="GO" id="GO:0004764">
    <property type="term" value="F:shikimate 3-dehydrogenase (NADP+) activity"/>
    <property type="evidence" value="ECO:0007669"/>
    <property type="project" value="InterPro"/>
</dbReference>
<evidence type="ECO:0000256" key="1">
    <source>
        <dbReference type="ARBA" id="ARBA00004871"/>
    </source>
</evidence>
<evidence type="ECO:0000313" key="5">
    <source>
        <dbReference type="EMBL" id="BAL55935.1"/>
    </source>
</evidence>
<accession>H5SIE9</accession>
<protein>
    <submittedName>
        <fullName evidence="5">Shikimate 5-dehydrogenase</fullName>
    </submittedName>
</protein>
<dbReference type="EMBL" id="AP011733">
    <property type="protein sequence ID" value="BAL55935.1"/>
    <property type="molecule type" value="Genomic_DNA"/>
</dbReference>